<protein>
    <recommendedName>
        <fullName evidence="1">Methyltransferase type 11 domain-containing protein</fullName>
    </recommendedName>
</protein>
<dbReference type="InterPro" id="IPR029063">
    <property type="entry name" value="SAM-dependent_MTases_sf"/>
</dbReference>
<name>A0A382LBV6_9ZZZZ</name>
<dbReference type="EMBL" id="UINC01086130">
    <property type="protein sequence ID" value="SVC34308.1"/>
    <property type="molecule type" value="Genomic_DNA"/>
</dbReference>
<evidence type="ECO:0000313" key="2">
    <source>
        <dbReference type="EMBL" id="SVC34308.1"/>
    </source>
</evidence>
<sequence>MIYNRPTSIEVKRDDYLKVFGSIEDAKEKFYNIGAGSWEHPCWSNIDLPAQTPEFAAIQAPCIHHDLVKNEKLPLSSDSVEGFYSSHVVEHIPDFANRNLFKEVYRCLKSGGTFRISTGPCADMDWQAILREDENWWYFYDKDFEKSLVQQSESMSVYDKWLLHLATPNSVFSSSKSKNKYSSDEIKKLIKENKDSRDKLLNHLTKDIIFDINEPGNHICWWNYNKLKQYLSDAGFSLIYRSGYGQSRVLWMRDLRYFDQTYPQISVYVEAIK</sequence>
<evidence type="ECO:0000259" key="1">
    <source>
        <dbReference type="Pfam" id="PF08241"/>
    </source>
</evidence>
<gene>
    <name evidence="2" type="ORF">METZ01_LOCUS287162</name>
</gene>
<proteinExistence type="predicted"/>
<dbReference type="InterPro" id="IPR013216">
    <property type="entry name" value="Methyltransf_11"/>
</dbReference>
<dbReference type="Pfam" id="PF08241">
    <property type="entry name" value="Methyltransf_11"/>
    <property type="match status" value="1"/>
</dbReference>
<accession>A0A382LBV6</accession>
<reference evidence="2" key="1">
    <citation type="submission" date="2018-05" db="EMBL/GenBank/DDBJ databases">
        <authorList>
            <person name="Lanie J.A."/>
            <person name="Ng W.-L."/>
            <person name="Kazmierczak K.M."/>
            <person name="Andrzejewski T.M."/>
            <person name="Davidsen T.M."/>
            <person name="Wayne K.J."/>
            <person name="Tettelin H."/>
            <person name="Glass J.I."/>
            <person name="Rusch D."/>
            <person name="Podicherti R."/>
            <person name="Tsui H.-C.T."/>
            <person name="Winkler M.E."/>
        </authorList>
    </citation>
    <scope>NUCLEOTIDE SEQUENCE</scope>
</reference>
<feature type="domain" description="Methyltransferase type 11" evidence="1">
    <location>
        <begin position="71"/>
        <end position="115"/>
    </location>
</feature>
<dbReference type="AlphaFoldDB" id="A0A382LBV6"/>
<organism evidence="2">
    <name type="scientific">marine metagenome</name>
    <dbReference type="NCBI Taxonomy" id="408172"/>
    <lineage>
        <taxon>unclassified sequences</taxon>
        <taxon>metagenomes</taxon>
        <taxon>ecological metagenomes</taxon>
    </lineage>
</organism>
<dbReference type="Gene3D" id="3.40.50.150">
    <property type="entry name" value="Vaccinia Virus protein VP39"/>
    <property type="match status" value="1"/>
</dbReference>
<dbReference type="GO" id="GO:0008757">
    <property type="term" value="F:S-adenosylmethionine-dependent methyltransferase activity"/>
    <property type="evidence" value="ECO:0007669"/>
    <property type="project" value="InterPro"/>
</dbReference>
<dbReference type="SUPFAM" id="SSF53335">
    <property type="entry name" value="S-adenosyl-L-methionine-dependent methyltransferases"/>
    <property type="match status" value="1"/>
</dbReference>